<keyword evidence="6" id="KW-1185">Reference proteome</keyword>
<dbReference type="GO" id="GO:0003677">
    <property type="term" value="F:DNA binding"/>
    <property type="evidence" value="ECO:0007669"/>
    <property type="project" value="UniProtKB-UniRule"/>
</dbReference>
<evidence type="ECO:0000256" key="1">
    <source>
        <dbReference type="ARBA" id="ARBA00023125"/>
    </source>
</evidence>
<evidence type="ECO:0000256" key="2">
    <source>
        <dbReference type="PROSITE-ProRule" id="PRU01091"/>
    </source>
</evidence>
<dbReference type="InterPro" id="IPR016032">
    <property type="entry name" value="Sig_transdc_resp-reg_C-effctor"/>
</dbReference>
<organism evidence="5 6">
    <name type="scientific">Micromonospora sonchi</name>
    <dbReference type="NCBI Taxonomy" id="1763543"/>
    <lineage>
        <taxon>Bacteria</taxon>
        <taxon>Bacillati</taxon>
        <taxon>Actinomycetota</taxon>
        <taxon>Actinomycetes</taxon>
        <taxon>Micromonosporales</taxon>
        <taxon>Micromonosporaceae</taxon>
        <taxon>Micromonospora</taxon>
    </lineage>
</organism>
<dbReference type="SUPFAM" id="SSF46894">
    <property type="entry name" value="C-terminal effector domain of the bipartite response regulators"/>
    <property type="match status" value="1"/>
</dbReference>
<evidence type="ECO:0000313" key="6">
    <source>
        <dbReference type="Proteomes" id="UP000608890"/>
    </source>
</evidence>
<comment type="caution">
    <text evidence="5">The sequence shown here is derived from an EMBL/GenBank/DDBJ whole genome shotgun (WGS) entry which is preliminary data.</text>
</comment>
<accession>A0A917TP64</accession>
<dbReference type="Proteomes" id="UP000608890">
    <property type="component" value="Unassembled WGS sequence"/>
</dbReference>
<proteinExistence type="predicted"/>
<evidence type="ECO:0000313" key="5">
    <source>
        <dbReference type="EMBL" id="GGM31329.1"/>
    </source>
</evidence>
<feature type="region of interest" description="Disordered" evidence="3">
    <location>
        <begin position="161"/>
        <end position="183"/>
    </location>
</feature>
<dbReference type="InterPro" id="IPR001867">
    <property type="entry name" value="OmpR/PhoB-type_DNA-bd"/>
</dbReference>
<gene>
    <name evidence="5" type="ORF">GCM10011608_14850</name>
</gene>
<dbReference type="SMART" id="SM00862">
    <property type="entry name" value="Trans_reg_C"/>
    <property type="match status" value="1"/>
</dbReference>
<dbReference type="PROSITE" id="PS51755">
    <property type="entry name" value="OMPR_PHOB"/>
    <property type="match status" value="1"/>
</dbReference>
<dbReference type="RefSeq" id="WP_189041860.1">
    <property type="nucleotide sequence ID" value="NZ_BMNB01000005.1"/>
</dbReference>
<dbReference type="AlphaFoldDB" id="A0A917TP64"/>
<name>A0A917TP64_9ACTN</name>
<dbReference type="CDD" id="cd00383">
    <property type="entry name" value="trans_reg_C"/>
    <property type="match status" value="1"/>
</dbReference>
<evidence type="ECO:0000259" key="4">
    <source>
        <dbReference type="PROSITE" id="PS51755"/>
    </source>
</evidence>
<protein>
    <recommendedName>
        <fullName evidence="4">OmpR/PhoB-type domain-containing protein</fullName>
    </recommendedName>
</protein>
<dbReference type="EMBL" id="BMNB01000005">
    <property type="protein sequence ID" value="GGM31329.1"/>
    <property type="molecule type" value="Genomic_DNA"/>
</dbReference>
<dbReference type="GO" id="GO:0000160">
    <property type="term" value="P:phosphorelay signal transduction system"/>
    <property type="evidence" value="ECO:0007669"/>
    <property type="project" value="InterPro"/>
</dbReference>
<feature type="DNA-binding region" description="OmpR/PhoB-type" evidence="2">
    <location>
        <begin position="65"/>
        <end position="163"/>
    </location>
</feature>
<dbReference type="Pfam" id="PF00486">
    <property type="entry name" value="Trans_reg_C"/>
    <property type="match status" value="1"/>
</dbReference>
<dbReference type="Gene3D" id="1.10.10.10">
    <property type="entry name" value="Winged helix-like DNA-binding domain superfamily/Winged helix DNA-binding domain"/>
    <property type="match status" value="1"/>
</dbReference>
<sequence>MSGGEIPILVCVSSDATVRQRVVQRLDGVGPLVICADLAQLRAMFPAPPAEAVAPDEGSGEASAPRSGIWRDLVVDRAGHLFTWRGVPLGLTRTERELLARLAGPPLTLWSYERLFASVWGGAYLGDTAILHSAVKRLRSKLRPLPDGPQVQTVRGVGYRLSAPPETVDGRAPGSGPADAAQG</sequence>
<evidence type="ECO:0000256" key="3">
    <source>
        <dbReference type="SAM" id="MobiDB-lite"/>
    </source>
</evidence>
<keyword evidence="1 2" id="KW-0238">DNA-binding</keyword>
<dbReference type="InterPro" id="IPR036388">
    <property type="entry name" value="WH-like_DNA-bd_sf"/>
</dbReference>
<reference evidence="5" key="2">
    <citation type="submission" date="2020-09" db="EMBL/GenBank/DDBJ databases">
        <authorList>
            <person name="Sun Q."/>
            <person name="Zhou Y."/>
        </authorList>
    </citation>
    <scope>NUCLEOTIDE SEQUENCE</scope>
    <source>
        <strain evidence="5">CGMCC 4.7312</strain>
    </source>
</reference>
<dbReference type="GO" id="GO:0006355">
    <property type="term" value="P:regulation of DNA-templated transcription"/>
    <property type="evidence" value="ECO:0007669"/>
    <property type="project" value="InterPro"/>
</dbReference>
<feature type="domain" description="OmpR/PhoB-type" evidence="4">
    <location>
        <begin position="65"/>
        <end position="163"/>
    </location>
</feature>
<reference evidence="5" key="1">
    <citation type="journal article" date="2014" name="Int. J. Syst. Evol. Microbiol.">
        <title>Complete genome sequence of Corynebacterium casei LMG S-19264T (=DSM 44701T), isolated from a smear-ripened cheese.</title>
        <authorList>
            <consortium name="US DOE Joint Genome Institute (JGI-PGF)"/>
            <person name="Walter F."/>
            <person name="Albersmeier A."/>
            <person name="Kalinowski J."/>
            <person name="Ruckert C."/>
        </authorList>
    </citation>
    <scope>NUCLEOTIDE SEQUENCE</scope>
    <source>
        <strain evidence="5">CGMCC 4.7312</strain>
    </source>
</reference>